<dbReference type="InterPro" id="IPR019277">
    <property type="entry name" value="DUF2304"/>
</dbReference>
<feature type="transmembrane region" description="Helical" evidence="1">
    <location>
        <begin position="6"/>
        <end position="22"/>
    </location>
</feature>
<dbReference type="Proteomes" id="UP000070260">
    <property type="component" value="Chromosome"/>
</dbReference>
<evidence type="ECO:0000256" key="1">
    <source>
        <dbReference type="SAM" id="Phobius"/>
    </source>
</evidence>
<keyword evidence="1" id="KW-0472">Membrane</keyword>
<feature type="transmembrane region" description="Helical" evidence="1">
    <location>
        <begin position="29"/>
        <end position="47"/>
    </location>
</feature>
<accession>A0A127EH72</accession>
<proteinExistence type="predicted"/>
<keyword evidence="1" id="KW-0812">Transmembrane</keyword>
<evidence type="ECO:0000313" key="3">
    <source>
        <dbReference type="Proteomes" id="UP000070260"/>
    </source>
</evidence>
<reference evidence="2 3" key="1">
    <citation type="journal article" date="2016" name="PLoS ONE">
        <title>Plasmid Characterization and Chromosome Analysis of Two netF+ Clostridium perfringens Isolates Associated with Foal and Canine Necrotizing Enteritis.</title>
        <authorList>
            <person name="Mehdizadeh Gohari I."/>
            <person name="Kropinski A.M."/>
            <person name="Weese S.J."/>
            <person name="Parreira V.R."/>
            <person name="Whitehead A.E."/>
            <person name="Boerlin P."/>
            <person name="Prescott J.F."/>
        </authorList>
    </citation>
    <scope>NUCLEOTIDE SEQUENCE [LARGE SCALE GENOMIC DNA]</scope>
    <source>
        <strain evidence="2 3">JP838</strain>
    </source>
</reference>
<protein>
    <recommendedName>
        <fullName evidence="4">DUF2304 domain-containing protein</fullName>
    </recommendedName>
</protein>
<dbReference type="EMBL" id="CP010994">
    <property type="protein sequence ID" value="AMN35316.1"/>
    <property type="molecule type" value="Genomic_DNA"/>
</dbReference>
<organism evidence="2 3">
    <name type="scientific">Clostridium perfringens</name>
    <dbReference type="NCBI Taxonomy" id="1502"/>
    <lineage>
        <taxon>Bacteria</taxon>
        <taxon>Bacillati</taxon>
        <taxon>Bacillota</taxon>
        <taxon>Clostridia</taxon>
        <taxon>Eubacteriales</taxon>
        <taxon>Clostridiaceae</taxon>
        <taxon>Clostridium</taxon>
    </lineage>
</organism>
<dbReference type="Pfam" id="PF10066">
    <property type="entry name" value="DUF2304"/>
    <property type="match status" value="1"/>
</dbReference>
<name>A0A127EH72_CLOPF</name>
<sequence length="112" mass="13124">MFMYWYCVIIALIFLILTILFIKKRLLDIRYTLVWFTAGISMLLLSLNSSILDYFSKILNIIYPPSLLFLIGILFCFILILSLIVTITSLQIKLTRLTQEIALLKNEKENKE</sequence>
<evidence type="ECO:0000313" key="2">
    <source>
        <dbReference type="EMBL" id="AMN35316.1"/>
    </source>
</evidence>
<dbReference type="PATRIC" id="fig|1502.177.peg.1206"/>
<evidence type="ECO:0008006" key="4">
    <source>
        <dbReference type="Google" id="ProtNLM"/>
    </source>
</evidence>
<gene>
    <name evidence="2" type="ORF">JFP838_05980</name>
</gene>
<dbReference type="AlphaFoldDB" id="A0A127EH72"/>
<feature type="transmembrane region" description="Helical" evidence="1">
    <location>
        <begin position="67"/>
        <end position="90"/>
    </location>
</feature>
<keyword evidence="1" id="KW-1133">Transmembrane helix</keyword>